<reference evidence="2 5" key="2">
    <citation type="submission" date="2016-01" db="EMBL/GenBank/DDBJ databases">
        <authorList>
            <person name="Varghese N."/>
        </authorList>
    </citation>
    <scope>NUCLEOTIDE SEQUENCE [LARGE SCALE GENOMIC DNA]</scope>
    <source>
        <strain evidence="2 5">HL-91</strain>
    </source>
</reference>
<dbReference type="InterPro" id="IPR001853">
    <property type="entry name" value="DSBA-like_thioredoxin_dom"/>
</dbReference>
<proteinExistence type="predicted"/>
<keyword evidence="5" id="KW-1185">Reference proteome</keyword>
<dbReference type="EMBL" id="FBYC01000004">
    <property type="protein sequence ID" value="CUX81005.1"/>
    <property type="molecule type" value="Genomic_DNA"/>
</dbReference>
<reference evidence="3 4" key="1">
    <citation type="submission" date="2015-09" db="EMBL/GenBank/DDBJ databases">
        <title>Identification and resolution of microdiversity through metagenomic sequencing of parallel consortia.</title>
        <authorList>
            <person name="Nelson W.C."/>
            <person name="Romine M.F."/>
            <person name="Lindemann S.R."/>
        </authorList>
    </citation>
    <scope>NUCLEOTIDE SEQUENCE [LARGE SCALE GENOMIC DNA]</scope>
    <source>
        <strain evidence="3">HL-91</strain>
    </source>
</reference>
<dbReference type="Proteomes" id="UP000050413">
    <property type="component" value="Unassembled WGS sequence"/>
</dbReference>
<evidence type="ECO:0000313" key="3">
    <source>
        <dbReference type="EMBL" id="KPP89921.1"/>
    </source>
</evidence>
<evidence type="ECO:0000313" key="4">
    <source>
        <dbReference type="Proteomes" id="UP000050413"/>
    </source>
</evidence>
<sequence length="208" mass="22882">MITLEIYSDPVCPWCYIGKVALERAMEARPDHPFAVTWHPFMLNPDMPADGMDRQEYLELKFGADLMSAYGPIVKRAEALGLDLNLPAITRQPNTAAAHALIHWAGLEGKQNAAVSALFRAYFKEGRDIGARDVLLRIADSIGMDRDLTARLLDAGADRDAVIDADRTARTRGIQGVPFFVVAGQHAVPGAQDTELWVQVIDELAERA</sequence>
<evidence type="ECO:0000313" key="2">
    <source>
        <dbReference type="EMBL" id="CUX81005.1"/>
    </source>
</evidence>
<dbReference type="EMBL" id="LJSG01000020">
    <property type="protein sequence ID" value="KPP89921.1"/>
    <property type="molecule type" value="Genomic_DNA"/>
</dbReference>
<dbReference type="Pfam" id="PF01323">
    <property type="entry name" value="DSBA"/>
    <property type="match status" value="1"/>
</dbReference>
<evidence type="ECO:0000313" key="5">
    <source>
        <dbReference type="Proteomes" id="UP000182045"/>
    </source>
</evidence>
<feature type="domain" description="DSBA-like thioredoxin" evidence="1">
    <location>
        <begin position="3"/>
        <end position="199"/>
    </location>
</feature>
<dbReference type="AlphaFoldDB" id="A0A0N8K6U6"/>
<protein>
    <submittedName>
        <fullName evidence="2">Predicted dithiol-disulfide isomerase, DsbA family</fullName>
    </submittedName>
    <submittedName>
        <fullName evidence="3">Putative dithiol-disulfide isomerase involved in polyketide biosynthesis</fullName>
    </submittedName>
</protein>
<dbReference type="PANTHER" id="PTHR13887">
    <property type="entry name" value="GLUTATHIONE S-TRANSFERASE KAPPA"/>
    <property type="match status" value="1"/>
</dbReference>
<organism evidence="3 4">
    <name type="scientific">Roseibaca calidilacus</name>
    <dbReference type="NCBI Taxonomy" id="1666912"/>
    <lineage>
        <taxon>Bacteria</taxon>
        <taxon>Pseudomonadati</taxon>
        <taxon>Pseudomonadota</taxon>
        <taxon>Alphaproteobacteria</taxon>
        <taxon>Rhodobacterales</taxon>
        <taxon>Paracoccaceae</taxon>
        <taxon>Roseinatronobacter</taxon>
    </lineage>
</organism>
<name>A0A0N8K6U6_9RHOB</name>
<dbReference type="Gene3D" id="3.40.30.10">
    <property type="entry name" value="Glutaredoxin"/>
    <property type="match status" value="1"/>
</dbReference>
<dbReference type="SUPFAM" id="SSF52833">
    <property type="entry name" value="Thioredoxin-like"/>
    <property type="match status" value="1"/>
</dbReference>
<dbReference type="GO" id="GO:0016853">
    <property type="term" value="F:isomerase activity"/>
    <property type="evidence" value="ECO:0007669"/>
    <property type="project" value="UniProtKB-KW"/>
</dbReference>
<dbReference type="Proteomes" id="UP000182045">
    <property type="component" value="Unassembled WGS sequence"/>
</dbReference>
<dbReference type="CDD" id="cd03024">
    <property type="entry name" value="DsbA_FrnE"/>
    <property type="match status" value="1"/>
</dbReference>
<dbReference type="RefSeq" id="WP_072245753.1">
    <property type="nucleotide sequence ID" value="NZ_FBYC01000004.1"/>
</dbReference>
<comment type="caution">
    <text evidence="3">The sequence shown here is derived from an EMBL/GenBank/DDBJ whole genome shotgun (WGS) entry which is preliminary data.</text>
</comment>
<dbReference type="STRING" id="1666912.Ga0058931_1460"/>
<evidence type="ECO:0000259" key="1">
    <source>
        <dbReference type="Pfam" id="PF01323"/>
    </source>
</evidence>
<dbReference type="InterPro" id="IPR036249">
    <property type="entry name" value="Thioredoxin-like_sf"/>
</dbReference>
<dbReference type="GO" id="GO:0016491">
    <property type="term" value="F:oxidoreductase activity"/>
    <property type="evidence" value="ECO:0007669"/>
    <property type="project" value="InterPro"/>
</dbReference>
<dbReference type="PANTHER" id="PTHR13887:SF41">
    <property type="entry name" value="THIOREDOXIN SUPERFAMILY PROTEIN"/>
    <property type="match status" value="1"/>
</dbReference>
<gene>
    <name evidence="2" type="ORF">Ga0058931_1460</name>
    <name evidence="3" type="ORF">HLUCCA05_07090</name>
</gene>
<keyword evidence="3" id="KW-0413">Isomerase</keyword>
<dbReference type="PATRIC" id="fig|1666912.4.peg.247"/>
<dbReference type="OrthoDB" id="9799122at2"/>
<accession>A0A0N8K6U6</accession>